<comment type="caution">
    <text evidence="5">The sequence shown here is derived from an EMBL/GenBank/DDBJ whole genome shotgun (WGS) entry which is preliminary data.</text>
</comment>
<dbReference type="InterPro" id="IPR001895">
    <property type="entry name" value="RASGEF_cat_dom"/>
</dbReference>
<accession>A0A1Y2GTP7</accession>
<dbReference type="InParanoid" id="A0A1Y2GTP7"/>
<evidence type="ECO:0000313" key="6">
    <source>
        <dbReference type="Proteomes" id="UP000193648"/>
    </source>
</evidence>
<keyword evidence="1 2" id="KW-0344">Guanine-nucleotide releasing factor</keyword>
<dbReference type="PANTHER" id="PTHR23113">
    <property type="entry name" value="GUANINE NUCLEOTIDE EXCHANGE FACTOR"/>
    <property type="match status" value="1"/>
</dbReference>
<name>A0A1Y2GTP7_9FUNG</name>
<dbReference type="SUPFAM" id="SSF48366">
    <property type="entry name" value="Ras GEF"/>
    <property type="match status" value="1"/>
</dbReference>
<dbReference type="GeneID" id="33572727"/>
<protein>
    <submittedName>
        <fullName evidence="5">Ras guanine nucleotide exchange factor domain-containing protein</fullName>
    </submittedName>
</protein>
<dbReference type="InterPro" id="IPR023578">
    <property type="entry name" value="Ras_GEF_dom_sf"/>
</dbReference>
<sequence>MTISGTSHPPQIEPTLNSRIEDSGNMSVTAGQAQAPSNTMADSLANRADPCQSENHRADQAMYSDQQDFHHDSASFHPLESTSFSTKRSLSLPLVLRYRSELIAQQLCLIERELLSQIQWYELVDAGWTKKVNATTHSANQKEKTGKGTLNKRQYQGSEGAAAGVYPDEQNPGIVPLDHPVEATSTYVSRSTAGKRPKNALKDTKRRLVKREESRGIRRLVERFNLTCQWVTYEIVRTRNLSMRVKVVEKFIRIAHTCYNHSNFSSLIQLMLGLQSLPVSRLSQTWARVRAQEMKTMEELVEFTLPFHNWKHLREAMKNIADEWGGSGANVSTSANSSTGGDADSGASSGAGVGVDVGAGVGPSTPSAVAEKPTISTGGGTFFSRKPSKSMASLSVKVGRGTIRWPSTTPQPLGTNTGTVSVLSNAQRMNHPLEQKSVSSPVSPVASVKQTVPLIPISASSKGKEKERDKDISRSGQQGGCIPFLGMYSIHIHIYLSLSV</sequence>
<dbReference type="Gene3D" id="1.10.840.10">
    <property type="entry name" value="Ras guanine-nucleotide exchange factors catalytic domain"/>
    <property type="match status" value="1"/>
</dbReference>
<dbReference type="AlphaFoldDB" id="A0A1Y2GTP7"/>
<organism evidence="5 6">
    <name type="scientific">Lobosporangium transversale</name>
    <dbReference type="NCBI Taxonomy" id="64571"/>
    <lineage>
        <taxon>Eukaryota</taxon>
        <taxon>Fungi</taxon>
        <taxon>Fungi incertae sedis</taxon>
        <taxon>Mucoromycota</taxon>
        <taxon>Mortierellomycotina</taxon>
        <taxon>Mortierellomycetes</taxon>
        <taxon>Mortierellales</taxon>
        <taxon>Mortierellaceae</taxon>
        <taxon>Lobosporangium</taxon>
    </lineage>
</organism>
<feature type="compositionally biased region" description="Polar residues" evidence="3">
    <location>
        <begin position="330"/>
        <end position="339"/>
    </location>
</feature>
<evidence type="ECO:0000259" key="4">
    <source>
        <dbReference type="PROSITE" id="PS50009"/>
    </source>
</evidence>
<feature type="region of interest" description="Disordered" evidence="3">
    <location>
        <begin position="456"/>
        <end position="476"/>
    </location>
</feature>
<reference evidence="5 6" key="1">
    <citation type="submission" date="2016-07" db="EMBL/GenBank/DDBJ databases">
        <title>Pervasive Adenine N6-methylation of Active Genes in Fungi.</title>
        <authorList>
            <consortium name="DOE Joint Genome Institute"/>
            <person name="Mondo S.J."/>
            <person name="Dannebaum R.O."/>
            <person name="Kuo R.C."/>
            <person name="Labutti K."/>
            <person name="Haridas S."/>
            <person name="Kuo A."/>
            <person name="Salamov A."/>
            <person name="Ahrendt S.R."/>
            <person name="Lipzen A."/>
            <person name="Sullivan W."/>
            <person name="Andreopoulos W.B."/>
            <person name="Clum A."/>
            <person name="Lindquist E."/>
            <person name="Daum C."/>
            <person name="Ramamoorthy G.K."/>
            <person name="Gryganskyi A."/>
            <person name="Culley D."/>
            <person name="Magnuson J.K."/>
            <person name="James T.Y."/>
            <person name="O'Malley M.A."/>
            <person name="Stajich J.E."/>
            <person name="Spatafora J.W."/>
            <person name="Visel A."/>
            <person name="Grigoriev I.V."/>
        </authorList>
    </citation>
    <scope>NUCLEOTIDE SEQUENCE [LARGE SCALE GENOMIC DNA]</scope>
    <source>
        <strain evidence="5 6">NRRL 3116</strain>
    </source>
</reference>
<dbReference type="OrthoDB" id="10254377at2759"/>
<feature type="region of interest" description="Disordered" evidence="3">
    <location>
        <begin position="364"/>
        <end position="387"/>
    </location>
</feature>
<dbReference type="GO" id="GO:0005085">
    <property type="term" value="F:guanyl-nucleotide exchange factor activity"/>
    <property type="evidence" value="ECO:0007669"/>
    <property type="project" value="UniProtKB-KW"/>
</dbReference>
<dbReference type="STRING" id="64571.A0A1Y2GTP7"/>
<evidence type="ECO:0000256" key="3">
    <source>
        <dbReference type="SAM" id="MobiDB-lite"/>
    </source>
</evidence>
<dbReference type="PANTHER" id="PTHR23113:SF363">
    <property type="entry name" value="PROTEIN SON OF SEVENLESS"/>
    <property type="match status" value="1"/>
</dbReference>
<feature type="region of interest" description="Disordered" evidence="3">
    <location>
        <begin position="330"/>
        <end position="351"/>
    </location>
</feature>
<dbReference type="SMART" id="SM00147">
    <property type="entry name" value="RasGEF"/>
    <property type="match status" value="1"/>
</dbReference>
<dbReference type="Proteomes" id="UP000193648">
    <property type="component" value="Unassembled WGS sequence"/>
</dbReference>
<dbReference type="GO" id="GO:0007265">
    <property type="term" value="P:Ras protein signal transduction"/>
    <property type="evidence" value="ECO:0007669"/>
    <property type="project" value="TreeGrafter"/>
</dbReference>
<dbReference type="RefSeq" id="XP_021881970.1">
    <property type="nucleotide sequence ID" value="XM_022030886.1"/>
</dbReference>
<dbReference type="PROSITE" id="PS50009">
    <property type="entry name" value="RASGEF_CAT"/>
    <property type="match status" value="1"/>
</dbReference>
<dbReference type="InterPro" id="IPR036964">
    <property type="entry name" value="RASGEF_cat_dom_sf"/>
</dbReference>
<feature type="domain" description="Ras-GEF" evidence="4">
    <location>
        <begin position="99"/>
        <end position="445"/>
    </location>
</feature>
<keyword evidence="6" id="KW-1185">Reference proteome</keyword>
<proteinExistence type="predicted"/>
<gene>
    <name evidence="5" type="ORF">BCR41DRAFT_51078</name>
</gene>
<dbReference type="EMBL" id="MCFF01000016">
    <property type="protein sequence ID" value="ORZ17583.1"/>
    <property type="molecule type" value="Genomic_DNA"/>
</dbReference>
<dbReference type="GO" id="GO:0005886">
    <property type="term" value="C:plasma membrane"/>
    <property type="evidence" value="ECO:0007669"/>
    <property type="project" value="TreeGrafter"/>
</dbReference>
<feature type="region of interest" description="Disordered" evidence="3">
    <location>
        <begin position="1"/>
        <end position="37"/>
    </location>
</feature>
<evidence type="ECO:0000313" key="5">
    <source>
        <dbReference type="EMBL" id="ORZ17583.1"/>
    </source>
</evidence>
<evidence type="ECO:0000256" key="1">
    <source>
        <dbReference type="ARBA" id="ARBA00022658"/>
    </source>
</evidence>
<dbReference type="InterPro" id="IPR008937">
    <property type="entry name" value="Ras-like_GEF"/>
</dbReference>
<dbReference type="Pfam" id="PF00617">
    <property type="entry name" value="RasGEF"/>
    <property type="match status" value="2"/>
</dbReference>
<evidence type="ECO:0000256" key="2">
    <source>
        <dbReference type="PROSITE-ProRule" id="PRU00168"/>
    </source>
</evidence>
<feature type="compositionally biased region" description="Basic and acidic residues" evidence="3">
    <location>
        <begin position="462"/>
        <end position="473"/>
    </location>
</feature>